<accession>S8DYA8</accession>
<evidence type="ECO:0000313" key="2">
    <source>
        <dbReference type="Proteomes" id="UP000015241"/>
    </source>
</evidence>
<proteinExistence type="predicted"/>
<protein>
    <submittedName>
        <fullName evidence="1">Uncharacterized protein</fullName>
    </submittedName>
</protein>
<organism evidence="1 2">
    <name type="scientific">Fomitopsis schrenkii</name>
    <name type="common">Brown rot fungus</name>
    <dbReference type="NCBI Taxonomy" id="2126942"/>
    <lineage>
        <taxon>Eukaryota</taxon>
        <taxon>Fungi</taxon>
        <taxon>Dikarya</taxon>
        <taxon>Basidiomycota</taxon>
        <taxon>Agaricomycotina</taxon>
        <taxon>Agaricomycetes</taxon>
        <taxon>Polyporales</taxon>
        <taxon>Fomitopsis</taxon>
    </lineage>
</organism>
<dbReference type="HOGENOM" id="CLU_606956_0_0_1"/>
<dbReference type="Proteomes" id="UP000015241">
    <property type="component" value="Unassembled WGS sequence"/>
</dbReference>
<dbReference type="EMBL" id="KE504170">
    <property type="protein sequence ID" value="EPS98031.1"/>
    <property type="molecule type" value="Genomic_DNA"/>
</dbReference>
<evidence type="ECO:0000313" key="1">
    <source>
        <dbReference type="EMBL" id="EPS98031.1"/>
    </source>
</evidence>
<dbReference type="InParanoid" id="S8DYA8"/>
<gene>
    <name evidence="1" type="ORF">FOMPIDRAFT_115179</name>
</gene>
<dbReference type="AlphaFoldDB" id="S8DYA8"/>
<reference evidence="1 2" key="1">
    <citation type="journal article" date="2012" name="Science">
        <title>The Paleozoic origin of enzymatic lignin decomposition reconstructed from 31 fungal genomes.</title>
        <authorList>
            <person name="Floudas D."/>
            <person name="Binder M."/>
            <person name="Riley R."/>
            <person name="Barry K."/>
            <person name="Blanchette R.A."/>
            <person name="Henrissat B."/>
            <person name="Martinez A.T."/>
            <person name="Otillar R."/>
            <person name="Spatafora J.W."/>
            <person name="Yadav J.S."/>
            <person name="Aerts A."/>
            <person name="Benoit I."/>
            <person name="Boyd A."/>
            <person name="Carlson A."/>
            <person name="Copeland A."/>
            <person name="Coutinho P.M."/>
            <person name="de Vries R.P."/>
            <person name="Ferreira P."/>
            <person name="Findley K."/>
            <person name="Foster B."/>
            <person name="Gaskell J."/>
            <person name="Glotzer D."/>
            <person name="Gorecki P."/>
            <person name="Heitman J."/>
            <person name="Hesse C."/>
            <person name="Hori C."/>
            <person name="Igarashi K."/>
            <person name="Jurgens J.A."/>
            <person name="Kallen N."/>
            <person name="Kersten P."/>
            <person name="Kohler A."/>
            <person name="Kuees U."/>
            <person name="Kumar T.K.A."/>
            <person name="Kuo A."/>
            <person name="LaButti K."/>
            <person name="Larrondo L.F."/>
            <person name="Lindquist E."/>
            <person name="Ling A."/>
            <person name="Lombard V."/>
            <person name="Lucas S."/>
            <person name="Lundell T."/>
            <person name="Martin R."/>
            <person name="McLaughlin D.J."/>
            <person name="Morgenstern I."/>
            <person name="Morin E."/>
            <person name="Murat C."/>
            <person name="Nagy L.G."/>
            <person name="Nolan M."/>
            <person name="Ohm R.A."/>
            <person name="Patyshakuliyeva A."/>
            <person name="Rokas A."/>
            <person name="Ruiz-Duenas F.J."/>
            <person name="Sabat G."/>
            <person name="Salamov A."/>
            <person name="Samejima M."/>
            <person name="Schmutz J."/>
            <person name="Slot J.C."/>
            <person name="St John F."/>
            <person name="Stenlid J."/>
            <person name="Sun H."/>
            <person name="Sun S."/>
            <person name="Syed K."/>
            <person name="Tsang A."/>
            <person name="Wiebenga A."/>
            <person name="Young D."/>
            <person name="Pisabarro A."/>
            <person name="Eastwood D.C."/>
            <person name="Martin F."/>
            <person name="Cullen D."/>
            <person name="Grigoriev I.V."/>
            <person name="Hibbett D.S."/>
        </authorList>
    </citation>
    <scope>NUCLEOTIDE SEQUENCE</scope>
    <source>
        <strain evidence="2">FP-58527</strain>
    </source>
</reference>
<sequence>MHAPTRASAGFSTNRSIMGSSTATILERMRSKYPHLPLLTKDQKAQLRAINNVVPEMRFTDSPGHDERLLCGWILNAATALRFLRTRPDAVADDVSWIPELAGDRSCDGSTLKYHRLDERHLQEDELRMDLETQAGGDISKYIRKHYDISIFMFTFEPKLGEPYTFGLALWAEEEDDLWRYSYARKDIKLAEAIAEISVGLQEPLRWLPGLFFCMFKSKEEYPANRFHSQPEYSSRGIVRHLGHVELQTVTHKWSAAGKTSKGRLLCGWAINAKAAIHYLRNQLHAVGIVPPDFRCLGKEYLDGITEVNYHAMDDKYVRDHRSDLHLQAIFDIVPWLEVMYGIELFEFDPHNNIHDIAFALWAKEDDEQCRRFYSKRAGEGKVPLSQMISEINEGFQEAGAKPLRWRYGILWPGYPCVWMTLTVASYAWRNTAEDPDRANGRCYGNQYDTC</sequence>
<keyword evidence="2" id="KW-1185">Reference proteome</keyword>
<name>S8DYA8_FOMSC</name>